<organism evidence="5 6">
    <name type="scientific">Leeia speluncae</name>
    <dbReference type="NCBI Taxonomy" id="2884804"/>
    <lineage>
        <taxon>Bacteria</taxon>
        <taxon>Pseudomonadati</taxon>
        <taxon>Pseudomonadota</taxon>
        <taxon>Betaproteobacteria</taxon>
        <taxon>Neisseriales</taxon>
        <taxon>Leeiaceae</taxon>
        <taxon>Leeia</taxon>
    </lineage>
</organism>
<dbReference type="InterPro" id="IPR001509">
    <property type="entry name" value="Epimerase_deHydtase"/>
</dbReference>
<feature type="domain" description="NAD-dependent epimerase/dehydratase" evidence="4">
    <location>
        <begin position="7"/>
        <end position="168"/>
    </location>
</feature>
<evidence type="ECO:0000256" key="3">
    <source>
        <dbReference type="ARBA" id="ARBA00023027"/>
    </source>
</evidence>
<evidence type="ECO:0000259" key="4">
    <source>
        <dbReference type="Pfam" id="PF01370"/>
    </source>
</evidence>
<dbReference type="InterPro" id="IPR036291">
    <property type="entry name" value="NAD(P)-bd_dom_sf"/>
</dbReference>
<keyword evidence="6" id="KW-1185">Reference proteome</keyword>
<evidence type="ECO:0000313" key="5">
    <source>
        <dbReference type="EMBL" id="MCB6184646.1"/>
    </source>
</evidence>
<gene>
    <name evidence="5" type="ORF">LIN78_13950</name>
</gene>
<dbReference type="Pfam" id="PF01370">
    <property type="entry name" value="Epimerase"/>
    <property type="match status" value="1"/>
</dbReference>
<evidence type="ECO:0000256" key="2">
    <source>
        <dbReference type="ARBA" id="ARBA00023002"/>
    </source>
</evidence>
<evidence type="ECO:0000313" key="6">
    <source>
        <dbReference type="Proteomes" id="UP001165395"/>
    </source>
</evidence>
<dbReference type="Proteomes" id="UP001165395">
    <property type="component" value="Unassembled WGS sequence"/>
</dbReference>
<name>A0ABS8D9N7_9NEIS</name>
<protein>
    <submittedName>
        <fullName evidence="5">NAD(P)-dependent oxidoreductase</fullName>
    </submittedName>
</protein>
<comment type="similarity">
    <text evidence="1">Belongs to the NAD(P)-dependent epimerase/dehydratase family.</text>
</comment>
<sequence length="268" mass="29523">MKHFKRVLITGAAGALGKVLRAGLADIAETLRLTDRMELGSAAANEELQVCDLADLESVLAATKDVEAIVHLGGVARENTFNNILNSNIVGSYNVYEAARKNGVKRIIFASSNHAIGFYDRTETIDSNVMHRPDSLYGLSKAFGEDLARYYFDKFGIESVCIRIGSCFPEPMDRRMLATWQSYDDFVQMVSKSLIAARVGFTVIYGMSDNCESFWDNTKASVIGYRPKDTADVFREKMFAATPTPDPFAPAIVYHGGGFAADGHFEDQ</sequence>
<reference evidence="5" key="1">
    <citation type="submission" date="2021-10" db="EMBL/GenBank/DDBJ databases">
        <title>The complete genome sequence of Leeia sp. TBRC 13508.</title>
        <authorList>
            <person name="Charoenyingcharoen P."/>
            <person name="Yukphan P."/>
        </authorList>
    </citation>
    <scope>NUCLEOTIDE SEQUENCE</scope>
    <source>
        <strain evidence="5">TBRC 13508</strain>
    </source>
</reference>
<dbReference type="PANTHER" id="PTHR43103:SF5">
    <property type="entry name" value="4-EPIMERASE, PUTATIVE (AFU_ORTHOLOGUE AFUA_7G00360)-RELATED"/>
    <property type="match status" value="1"/>
</dbReference>
<comment type="caution">
    <text evidence="5">The sequence shown here is derived from an EMBL/GenBank/DDBJ whole genome shotgun (WGS) entry which is preliminary data.</text>
</comment>
<proteinExistence type="inferred from homology"/>
<dbReference type="SUPFAM" id="SSF51735">
    <property type="entry name" value="NAD(P)-binding Rossmann-fold domains"/>
    <property type="match status" value="1"/>
</dbReference>
<keyword evidence="3" id="KW-0520">NAD</keyword>
<evidence type="ECO:0000256" key="1">
    <source>
        <dbReference type="ARBA" id="ARBA00007637"/>
    </source>
</evidence>
<dbReference type="PANTHER" id="PTHR43103">
    <property type="entry name" value="NUCLEOSIDE-DIPHOSPHATE-SUGAR EPIMERASE"/>
    <property type="match status" value="1"/>
</dbReference>
<dbReference type="RefSeq" id="WP_227181455.1">
    <property type="nucleotide sequence ID" value="NZ_JAJBZT010000008.1"/>
</dbReference>
<dbReference type="Gene3D" id="3.40.50.720">
    <property type="entry name" value="NAD(P)-binding Rossmann-like Domain"/>
    <property type="match status" value="1"/>
</dbReference>
<dbReference type="EMBL" id="JAJBZT010000008">
    <property type="protein sequence ID" value="MCB6184646.1"/>
    <property type="molecule type" value="Genomic_DNA"/>
</dbReference>
<accession>A0ABS8D9N7</accession>
<keyword evidence="2" id="KW-0560">Oxidoreductase</keyword>